<dbReference type="PANTHER" id="PTHR32322">
    <property type="entry name" value="INNER MEMBRANE TRANSPORTER"/>
    <property type="match status" value="1"/>
</dbReference>
<dbReference type="RefSeq" id="WP_134119469.1">
    <property type="nucleotide sequence ID" value="NZ_SODF01000001.1"/>
</dbReference>
<evidence type="ECO:0000256" key="1">
    <source>
        <dbReference type="ARBA" id="ARBA00004141"/>
    </source>
</evidence>
<sequence length="306" mass="32431">MNRSQQFDRGTSAFVAVSFVWGLPYLLIKIALRGFEPVTITLVRTALAALLLLPIATKRGSLRDVWRCRYGIGLFALAEFIVPWYCIPTAETRISSTMTAILIATVPLVSGFIAITTRRSTLREVKPLGLLIGATGVVILCGIDTAGLSPVALVEMGLVVIGYALAPIVITRYLGDIDSVVVATASLALCALIYTVPGVVAVRKVPTVGQTTALAALAIVCTAVALLLFFTLVHAWGPVRATIITYVNPAVASILGVLLLHESFRANMAAGLTLVILGSLYASRPRASTRAHERRAEPAIQPPSGS</sequence>
<dbReference type="PANTHER" id="PTHR32322:SF2">
    <property type="entry name" value="EAMA DOMAIN-CONTAINING PROTEIN"/>
    <property type="match status" value="1"/>
</dbReference>
<organism evidence="8 9">
    <name type="scientific">Kribbella kalugense</name>
    <dbReference type="NCBI Taxonomy" id="2512221"/>
    <lineage>
        <taxon>Bacteria</taxon>
        <taxon>Bacillati</taxon>
        <taxon>Actinomycetota</taxon>
        <taxon>Actinomycetes</taxon>
        <taxon>Propionibacteriales</taxon>
        <taxon>Kribbellaceae</taxon>
        <taxon>Kribbella</taxon>
    </lineage>
</organism>
<keyword evidence="5 6" id="KW-0472">Membrane</keyword>
<dbReference type="InterPro" id="IPR000620">
    <property type="entry name" value="EamA_dom"/>
</dbReference>
<dbReference type="GO" id="GO:0016020">
    <property type="term" value="C:membrane"/>
    <property type="evidence" value="ECO:0007669"/>
    <property type="project" value="UniProtKB-SubCell"/>
</dbReference>
<evidence type="ECO:0000256" key="2">
    <source>
        <dbReference type="ARBA" id="ARBA00007362"/>
    </source>
</evidence>
<comment type="subcellular location">
    <subcellularLocation>
        <location evidence="1">Membrane</location>
        <topology evidence="1">Multi-pass membrane protein</topology>
    </subcellularLocation>
</comment>
<evidence type="ECO:0000256" key="3">
    <source>
        <dbReference type="ARBA" id="ARBA00022692"/>
    </source>
</evidence>
<feature type="transmembrane region" description="Helical" evidence="6">
    <location>
        <begin position="181"/>
        <end position="202"/>
    </location>
</feature>
<dbReference type="SUPFAM" id="SSF103481">
    <property type="entry name" value="Multidrug resistance efflux transporter EmrE"/>
    <property type="match status" value="2"/>
</dbReference>
<feature type="domain" description="EamA" evidence="7">
    <location>
        <begin position="11"/>
        <end position="140"/>
    </location>
</feature>
<protein>
    <submittedName>
        <fullName evidence="8">Drug/metabolite transporter (DMT)-like permease</fullName>
    </submittedName>
</protein>
<reference evidence="8 9" key="1">
    <citation type="submission" date="2019-03" db="EMBL/GenBank/DDBJ databases">
        <title>Genomic Encyclopedia of Type Strains, Phase III (KMG-III): the genomes of soil and plant-associated and newly described type strains.</title>
        <authorList>
            <person name="Whitman W."/>
        </authorList>
    </citation>
    <scope>NUCLEOTIDE SEQUENCE [LARGE SCALE GENOMIC DNA]</scope>
    <source>
        <strain evidence="8 9">VKM Ac-2570</strain>
    </source>
</reference>
<comment type="similarity">
    <text evidence="2">Belongs to the EamA transporter family.</text>
</comment>
<accession>A0A4R8A480</accession>
<dbReference type="Pfam" id="PF00892">
    <property type="entry name" value="EamA"/>
    <property type="match status" value="2"/>
</dbReference>
<feature type="transmembrane region" description="Helical" evidence="6">
    <location>
        <begin position="68"/>
        <end position="85"/>
    </location>
</feature>
<feature type="transmembrane region" description="Helical" evidence="6">
    <location>
        <begin position="128"/>
        <end position="146"/>
    </location>
</feature>
<name>A0A4R8A480_9ACTN</name>
<dbReference type="Proteomes" id="UP000295447">
    <property type="component" value="Unassembled WGS sequence"/>
</dbReference>
<evidence type="ECO:0000313" key="9">
    <source>
        <dbReference type="Proteomes" id="UP000295447"/>
    </source>
</evidence>
<dbReference type="InterPro" id="IPR050638">
    <property type="entry name" value="AA-Vitamin_Transporters"/>
</dbReference>
<keyword evidence="3 6" id="KW-0812">Transmembrane</keyword>
<dbReference type="OrthoDB" id="5242975at2"/>
<evidence type="ECO:0000256" key="4">
    <source>
        <dbReference type="ARBA" id="ARBA00022989"/>
    </source>
</evidence>
<keyword evidence="4 6" id="KW-1133">Transmembrane helix</keyword>
<evidence type="ECO:0000259" key="7">
    <source>
        <dbReference type="Pfam" id="PF00892"/>
    </source>
</evidence>
<feature type="transmembrane region" description="Helical" evidence="6">
    <location>
        <begin position="243"/>
        <end position="260"/>
    </location>
</feature>
<feature type="transmembrane region" description="Helical" evidence="6">
    <location>
        <begin position="214"/>
        <end position="236"/>
    </location>
</feature>
<keyword evidence="9" id="KW-1185">Reference proteome</keyword>
<dbReference type="InterPro" id="IPR037185">
    <property type="entry name" value="EmrE-like"/>
</dbReference>
<proteinExistence type="inferred from homology"/>
<dbReference type="EMBL" id="SODF01000001">
    <property type="protein sequence ID" value="TDW24278.1"/>
    <property type="molecule type" value="Genomic_DNA"/>
</dbReference>
<feature type="transmembrane region" description="Helical" evidence="6">
    <location>
        <begin position="152"/>
        <end position="174"/>
    </location>
</feature>
<feature type="domain" description="EamA" evidence="7">
    <location>
        <begin position="158"/>
        <end position="281"/>
    </location>
</feature>
<feature type="transmembrane region" description="Helical" evidence="6">
    <location>
        <begin position="38"/>
        <end position="56"/>
    </location>
</feature>
<feature type="transmembrane region" description="Helical" evidence="6">
    <location>
        <begin position="266"/>
        <end position="283"/>
    </location>
</feature>
<evidence type="ECO:0000256" key="5">
    <source>
        <dbReference type="ARBA" id="ARBA00023136"/>
    </source>
</evidence>
<comment type="caution">
    <text evidence="8">The sequence shown here is derived from an EMBL/GenBank/DDBJ whole genome shotgun (WGS) entry which is preliminary data.</text>
</comment>
<feature type="transmembrane region" description="Helical" evidence="6">
    <location>
        <begin position="97"/>
        <end position="116"/>
    </location>
</feature>
<evidence type="ECO:0000256" key="6">
    <source>
        <dbReference type="SAM" id="Phobius"/>
    </source>
</evidence>
<dbReference type="AlphaFoldDB" id="A0A4R8A480"/>
<evidence type="ECO:0000313" key="8">
    <source>
        <dbReference type="EMBL" id="TDW24278.1"/>
    </source>
</evidence>
<gene>
    <name evidence="8" type="ORF">EV650_3151</name>
</gene>
<feature type="transmembrane region" description="Helical" evidence="6">
    <location>
        <begin position="12"/>
        <end position="32"/>
    </location>
</feature>